<evidence type="ECO:0000313" key="5">
    <source>
        <dbReference type="EMBL" id="RBQ18391.1"/>
    </source>
</evidence>
<dbReference type="Pfam" id="PF03446">
    <property type="entry name" value="NAD_binding_2"/>
    <property type="match status" value="1"/>
</dbReference>
<dbReference type="OrthoDB" id="4535742at2"/>
<proteinExistence type="inferred from homology"/>
<dbReference type="Gene3D" id="3.40.50.720">
    <property type="entry name" value="NAD(P)-binding Rossmann-like Domain"/>
    <property type="match status" value="1"/>
</dbReference>
<sequence length="277" mass="28624">MTVLGLGAMGRALAEAALAAGHPTIVWNRSAGKADDLVARGAVRAATVTEAVRAAPVVIACVLDYPVLRDLLTPAAGELAGRALVNLTNGTPDDARRTGEWVAGHGGDYLDGGIMAVPQMIGRPGALILYSGSREVFDRHRAVLDVLAESDHLGADAGLAALYDLAMLGGMYGMFAGARHAAALVATVGGDPVRFVEQRLVPWLTALLPVLPSTAEADDPADSSVAMQRVAIANIIRASREQGLSGDLLAHLLAPIAPPADPRITEDVLRLADRTAG</sequence>
<dbReference type="Proteomes" id="UP000253303">
    <property type="component" value="Unassembled WGS sequence"/>
</dbReference>
<dbReference type="InterPro" id="IPR015815">
    <property type="entry name" value="HIBADH-related"/>
</dbReference>
<dbReference type="GO" id="GO:0016491">
    <property type="term" value="F:oxidoreductase activity"/>
    <property type="evidence" value="ECO:0007669"/>
    <property type="project" value="UniProtKB-KW"/>
</dbReference>
<feature type="domain" description="NADPH-dependent reductive aminase-like C-terminal" evidence="4">
    <location>
        <begin position="156"/>
        <end position="251"/>
    </location>
</feature>
<evidence type="ECO:0000256" key="2">
    <source>
        <dbReference type="ARBA" id="ARBA00023002"/>
    </source>
</evidence>
<name>A0A366LWU2_9ACTN</name>
<dbReference type="AlphaFoldDB" id="A0A366LWU2"/>
<dbReference type="InterPro" id="IPR036291">
    <property type="entry name" value="NAD(P)-bd_dom_sf"/>
</dbReference>
<keyword evidence="6" id="KW-1185">Reference proteome</keyword>
<dbReference type="PANTHER" id="PTHR43580:SF2">
    <property type="entry name" value="CYTOKINE-LIKE NUCLEAR FACTOR N-PAC"/>
    <property type="match status" value="1"/>
</dbReference>
<evidence type="ECO:0000256" key="1">
    <source>
        <dbReference type="ARBA" id="ARBA00009080"/>
    </source>
</evidence>
<dbReference type="GO" id="GO:0050661">
    <property type="term" value="F:NADP binding"/>
    <property type="evidence" value="ECO:0007669"/>
    <property type="project" value="InterPro"/>
</dbReference>
<dbReference type="SUPFAM" id="SSF51735">
    <property type="entry name" value="NAD(P)-binding Rossmann-fold domains"/>
    <property type="match status" value="1"/>
</dbReference>
<gene>
    <name evidence="5" type="ORF">DP939_20030</name>
</gene>
<evidence type="ECO:0000259" key="3">
    <source>
        <dbReference type="Pfam" id="PF03446"/>
    </source>
</evidence>
<accession>A0A366LWU2</accession>
<dbReference type="InterPro" id="IPR048666">
    <property type="entry name" value="RedAm-like_C"/>
</dbReference>
<evidence type="ECO:0000313" key="6">
    <source>
        <dbReference type="Proteomes" id="UP000253303"/>
    </source>
</evidence>
<organism evidence="5 6">
    <name type="scientific">Spongiactinospora rosea</name>
    <dbReference type="NCBI Taxonomy" id="2248750"/>
    <lineage>
        <taxon>Bacteria</taxon>
        <taxon>Bacillati</taxon>
        <taxon>Actinomycetota</taxon>
        <taxon>Actinomycetes</taxon>
        <taxon>Streptosporangiales</taxon>
        <taxon>Streptosporangiaceae</taxon>
        <taxon>Spongiactinospora</taxon>
    </lineage>
</organism>
<comment type="similarity">
    <text evidence="1">Belongs to the HIBADH-related family.</text>
</comment>
<dbReference type="InterPro" id="IPR013328">
    <property type="entry name" value="6PGD_dom2"/>
</dbReference>
<protein>
    <submittedName>
        <fullName evidence="5">NAD(P)-dependent oxidoreductase</fullName>
    </submittedName>
</protein>
<dbReference type="Gene3D" id="1.10.1040.10">
    <property type="entry name" value="N-(1-d-carboxylethyl)-l-norvaline Dehydrogenase, domain 2"/>
    <property type="match status" value="1"/>
</dbReference>
<dbReference type="InterPro" id="IPR051265">
    <property type="entry name" value="HIBADH-related_NP60_sf"/>
</dbReference>
<reference evidence="5 6" key="1">
    <citation type="submission" date="2018-06" db="EMBL/GenBank/DDBJ databases">
        <title>Sphaerisporangium craniellae sp. nov., isolated from a marine sponge in the South China Sea.</title>
        <authorList>
            <person name="Li L."/>
        </authorList>
    </citation>
    <scope>NUCLEOTIDE SEQUENCE [LARGE SCALE GENOMIC DNA]</scope>
    <source>
        <strain evidence="5 6">LHW63015</strain>
    </source>
</reference>
<dbReference type="Pfam" id="PF21761">
    <property type="entry name" value="RedAm-like_C"/>
    <property type="match status" value="1"/>
</dbReference>
<comment type="caution">
    <text evidence="5">The sequence shown here is derived from an EMBL/GenBank/DDBJ whole genome shotgun (WGS) entry which is preliminary data.</text>
</comment>
<dbReference type="InterPro" id="IPR006115">
    <property type="entry name" value="6PGDH_NADP-bd"/>
</dbReference>
<evidence type="ECO:0000259" key="4">
    <source>
        <dbReference type="Pfam" id="PF21761"/>
    </source>
</evidence>
<feature type="domain" description="6-phosphogluconate dehydrogenase NADP-binding" evidence="3">
    <location>
        <begin position="2"/>
        <end position="149"/>
    </location>
</feature>
<keyword evidence="2" id="KW-0560">Oxidoreductase</keyword>
<dbReference type="PIRSF" id="PIRSF000103">
    <property type="entry name" value="HIBADH"/>
    <property type="match status" value="1"/>
</dbReference>
<dbReference type="PANTHER" id="PTHR43580">
    <property type="entry name" value="OXIDOREDUCTASE GLYR1-RELATED"/>
    <property type="match status" value="1"/>
</dbReference>
<dbReference type="EMBL" id="QMEY01000008">
    <property type="protein sequence ID" value="RBQ18391.1"/>
    <property type="molecule type" value="Genomic_DNA"/>
</dbReference>